<dbReference type="CDD" id="cd14824">
    <property type="entry name" value="Longin"/>
    <property type="match status" value="1"/>
</dbReference>
<reference evidence="11 12" key="1">
    <citation type="journal article" date="2012" name="Science">
        <title>The Paleozoic origin of enzymatic lignin decomposition reconstructed from 31 fungal genomes.</title>
        <authorList>
            <person name="Floudas D."/>
            <person name="Binder M."/>
            <person name="Riley R."/>
            <person name="Barry K."/>
            <person name="Blanchette R.A."/>
            <person name="Henrissat B."/>
            <person name="Martinez A.T."/>
            <person name="Otillar R."/>
            <person name="Spatafora J.W."/>
            <person name="Yadav J.S."/>
            <person name="Aerts A."/>
            <person name="Benoit I."/>
            <person name="Boyd A."/>
            <person name="Carlson A."/>
            <person name="Copeland A."/>
            <person name="Coutinho P.M."/>
            <person name="de Vries R.P."/>
            <person name="Ferreira P."/>
            <person name="Findley K."/>
            <person name="Foster B."/>
            <person name="Gaskell J."/>
            <person name="Glotzer D."/>
            <person name="Gorecki P."/>
            <person name="Heitman J."/>
            <person name="Hesse C."/>
            <person name="Hori C."/>
            <person name="Igarashi K."/>
            <person name="Jurgens J.A."/>
            <person name="Kallen N."/>
            <person name="Kersten P."/>
            <person name="Kohler A."/>
            <person name="Kuees U."/>
            <person name="Kumar T.K.A."/>
            <person name="Kuo A."/>
            <person name="LaButti K."/>
            <person name="Larrondo L.F."/>
            <person name="Lindquist E."/>
            <person name="Ling A."/>
            <person name="Lombard V."/>
            <person name="Lucas S."/>
            <person name="Lundell T."/>
            <person name="Martin R."/>
            <person name="McLaughlin D.J."/>
            <person name="Morgenstern I."/>
            <person name="Morin E."/>
            <person name="Murat C."/>
            <person name="Nagy L.G."/>
            <person name="Nolan M."/>
            <person name="Ohm R.A."/>
            <person name="Patyshakuliyeva A."/>
            <person name="Rokas A."/>
            <person name="Ruiz-Duenas F.J."/>
            <person name="Sabat G."/>
            <person name="Salamov A."/>
            <person name="Samejima M."/>
            <person name="Schmutz J."/>
            <person name="Slot J.C."/>
            <person name="St John F."/>
            <person name="Stenlid J."/>
            <person name="Sun H."/>
            <person name="Sun S."/>
            <person name="Syed K."/>
            <person name="Tsang A."/>
            <person name="Wiebenga A."/>
            <person name="Young D."/>
            <person name="Pisabarro A."/>
            <person name="Eastwood D.C."/>
            <person name="Martin F."/>
            <person name="Cullen D."/>
            <person name="Grigoriev I.V."/>
            <person name="Hibbett D.S."/>
        </authorList>
    </citation>
    <scope>NUCLEOTIDE SEQUENCE [LARGE SCALE GENOMIC DNA]</scope>
    <source>
        <strain evidence="11 12">MD-104</strain>
    </source>
</reference>
<protein>
    <submittedName>
        <fullName evidence="11">Snare-like protein</fullName>
    </submittedName>
</protein>
<evidence type="ECO:0000256" key="7">
    <source>
        <dbReference type="ARBA" id="ARBA00046278"/>
    </source>
</evidence>
<organism evidence="11 12">
    <name type="scientific">Wolfiporia cocos (strain MD-104)</name>
    <name type="common">Brown rot fungus</name>
    <dbReference type="NCBI Taxonomy" id="742152"/>
    <lineage>
        <taxon>Eukaryota</taxon>
        <taxon>Fungi</taxon>
        <taxon>Dikarya</taxon>
        <taxon>Basidiomycota</taxon>
        <taxon>Agaricomycotina</taxon>
        <taxon>Agaricomycetes</taxon>
        <taxon>Polyporales</taxon>
        <taxon>Phaeolaceae</taxon>
        <taxon>Wolfiporia</taxon>
    </lineage>
</organism>
<keyword evidence="3" id="KW-0472">Membrane</keyword>
<dbReference type="InterPro" id="IPR011012">
    <property type="entry name" value="Longin-like_dom_sf"/>
</dbReference>
<dbReference type="OrthoDB" id="27923at2759"/>
<dbReference type="Proteomes" id="UP000218811">
    <property type="component" value="Unassembled WGS sequence"/>
</dbReference>
<keyword evidence="5" id="KW-0449">Lipoprotein</keyword>
<evidence type="ECO:0000256" key="6">
    <source>
        <dbReference type="ARBA" id="ARBA00023289"/>
    </source>
</evidence>
<evidence type="ECO:0000256" key="3">
    <source>
        <dbReference type="ARBA" id="ARBA00023136"/>
    </source>
</evidence>
<dbReference type="SUPFAM" id="SSF64356">
    <property type="entry name" value="SNARE-like"/>
    <property type="match status" value="1"/>
</dbReference>
<evidence type="ECO:0000259" key="10">
    <source>
        <dbReference type="PROSITE" id="PS50892"/>
    </source>
</evidence>
<dbReference type="GO" id="GO:0006888">
    <property type="term" value="P:endoplasmic reticulum to Golgi vesicle-mediated transport"/>
    <property type="evidence" value="ECO:0007669"/>
    <property type="project" value="TreeGrafter"/>
</dbReference>
<dbReference type="InterPro" id="IPR042855">
    <property type="entry name" value="V_SNARE_CC"/>
</dbReference>
<comment type="subcellular location">
    <subcellularLocation>
        <location evidence="7">Endomembrane system</location>
        <topology evidence="7">Lipid-anchor</topology>
        <orientation evidence="7">Cytoplasmic side</orientation>
    </subcellularLocation>
</comment>
<keyword evidence="4" id="KW-0564">Palmitate</keyword>
<dbReference type="GO" id="GO:0005484">
    <property type="term" value="F:SNAP receptor activity"/>
    <property type="evidence" value="ECO:0007669"/>
    <property type="project" value="TreeGrafter"/>
</dbReference>
<name>A0A2H3JIB2_WOLCO</name>
<dbReference type="AlphaFoldDB" id="A0A2H3JIB2"/>
<dbReference type="Gene3D" id="3.30.450.50">
    <property type="entry name" value="Longin domain"/>
    <property type="match status" value="1"/>
</dbReference>
<evidence type="ECO:0000256" key="2">
    <source>
        <dbReference type="ARBA" id="ARBA00022481"/>
    </source>
</evidence>
<dbReference type="PROSITE" id="PS50859">
    <property type="entry name" value="LONGIN"/>
    <property type="match status" value="1"/>
</dbReference>
<sequence length="199" mass="22542">MKIYGLTILHTPLSQPSMPLVTMMDLSSFSFYQHPSISEFMSFFGRMLAERTPQGGRESVQEGSYTAHVYNWGGTEQVVGVLIADHKYPVCPAFLLLTKALDDFMAKVLTSSYAMPSAISFPEVQTYVQKYQDPCQADAIMHVQQELNKMKIVLHKTTESVLEHGERINDLVDRLNVLSTQTKVFYRTTKEQNSCCVLM</sequence>
<feature type="domain" description="Longin" evidence="9">
    <location>
        <begin position="7"/>
        <end position="104"/>
    </location>
</feature>
<comment type="similarity">
    <text evidence="1">Belongs to the synaptobrevin family.</text>
</comment>
<keyword evidence="2" id="KW-0488">Methylation</keyword>
<proteinExistence type="inferred from homology"/>
<dbReference type="SMART" id="SM01270">
    <property type="entry name" value="Longin"/>
    <property type="match status" value="1"/>
</dbReference>
<dbReference type="EMBL" id="KB468124">
    <property type="protein sequence ID" value="PCH41926.1"/>
    <property type="molecule type" value="Genomic_DNA"/>
</dbReference>
<evidence type="ECO:0000256" key="8">
    <source>
        <dbReference type="PROSITE-ProRule" id="PRU00290"/>
    </source>
</evidence>
<feature type="domain" description="V-SNARE coiled-coil homology" evidence="10">
    <location>
        <begin position="139"/>
        <end position="199"/>
    </location>
</feature>
<dbReference type="STRING" id="742152.A0A2H3JIB2"/>
<evidence type="ECO:0000313" key="12">
    <source>
        <dbReference type="Proteomes" id="UP000218811"/>
    </source>
</evidence>
<evidence type="ECO:0000256" key="4">
    <source>
        <dbReference type="ARBA" id="ARBA00023139"/>
    </source>
</evidence>
<dbReference type="InterPro" id="IPR010908">
    <property type="entry name" value="Longin_dom"/>
</dbReference>
<dbReference type="OMA" id="MINEIYM"/>
<keyword evidence="12" id="KW-1185">Reference proteome</keyword>
<evidence type="ECO:0000256" key="1">
    <source>
        <dbReference type="ARBA" id="ARBA00008025"/>
    </source>
</evidence>
<accession>A0A2H3JIB2</accession>
<dbReference type="PANTHER" id="PTHR45806">
    <property type="entry name" value="SYNAPTOBREVIN HOMOLOG YKT6"/>
    <property type="match status" value="1"/>
</dbReference>
<dbReference type="GO" id="GO:0005794">
    <property type="term" value="C:Golgi apparatus"/>
    <property type="evidence" value="ECO:0007669"/>
    <property type="project" value="TreeGrafter"/>
</dbReference>
<gene>
    <name evidence="11" type="ORF">WOLCODRAFT_72283</name>
</gene>
<evidence type="ECO:0000259" key="9">
    <source>
        <dbReference type="PROSITE" id="PS50859"/>
    </source>
</evidence>
<keyword evidence="6" id="KW-0636">Prenylation</keyword>
<dbReference type="PROSITE" id="PS50892">
    <property type="entry name" value="V_SNARE"/>
    <property type="match status" value="1"/>
</dbReference>
<dbReference type="Gene3D" id="1.20.5.110">
    <property type="match status" value="1"/>
</dbReference>
<dbReference type="PANTHER" id="PTHR45806:SF1">
    <property type="entry name" value="SYNAPTOBREVIN HOMOLOG YKT6"/>
    <property type="match status" value="1"/>
</dbReference>
<evidence type="ECO:0000313" key="11">
    <source>
        <dbReference type="EMBL" id="PCH41926.1"/>
    </source>
</evidence>
<keyword evidence="8" id="KW-0175">Coiled coil</keyword>
<dbReference type="Pfam" id="PF13774">
    <property type="entry name" value="Longin"/>
    <property type="match status" value="1"/>
</dbReference>
<dbReference type="Pfam" id="PF00957">
    <property type="entry name" value="Synaptobrevin"/>
    <property type="match status" value="1"/>
</dbReference>
<dbReference type="SUPFAM" id="SSF58038">
    <property type="entry name" value="SNARE fusion complex"/>
    <property type="match status" value="1"/>
</dbReference>
<evidence type="ECO:0000256" key="5">
    <source>
        <dbReference type="ARBA" id="ARBA00023288"/>
    </source>
</evidence>